<keyword evidence="11" id="KW-0238">DNA-binding</keyword>
<dbReference type="Pfam" id="PF00271">
    <property type="entry name" value="Helicase_C"/>
    <property type="match status" value="1"/>
</dbReference>
<dbReference type="GO" id="GO:0003677">
    <property type="term" value="F:DNA binding"/>
    <property type="evidence" value="ECO:0007669"/>
    <property type="project" value="UniProtKB-KW"/>
</dbReference>
<dbReference type="PANTHER" id="PTHR13710">
    <property type="entry name" value="DNA HELICASE RECQ FAMILY MEMBER"/>
    <property type="match status" value="1"/>
</dbReference>
<evidence type="ECO:0000259" key="18">
    <source>
        <dbReference type="PROSITE" id="PS51192"/>
    </source>
</evidence>
<dbReference type="GO" id="GO:0005737">
    <property type="term" value="C:cytoplasm"/>
    <property type="evidence" value="ECO:0007669"/>
    <property type="project" value="TreeGrafter"/>
</dbReference>
<evidence type="ECO:0000256" key="5">
    <source>
        <dbReference type="ARBA" id="ARBA00022741"/>
    </source>
</evidence>
<evidence type="ECO:0000256" key="7">
    <source>
        <dbReference type="ARBA" id="ARBA00022801"/>
    </source>
</evidence>
<evidence type="ECO:0000313" key="21">
    <source>
        <dbReference type="Proteomes" id="UP000414233"/>
    </source>
</evidence>
<evidence type="ECO:0000256" key="2">
    <source>
        <dbReference type="ARBA" id="ARBA00001947"/>
    </source>
</evidence>
<evidence type="ECO:0000256" key="15">
    <source>
        <dbReference type="ARBA" id="ARBA00034617"/>
    </source>
</evidence>
<dbReference type="GO" id="GO:0005524">
    <property type="term" value="F:ATP binding"/>
    <property type="evidence" value="ECO:0007669"/>
    <property type="project" value="UniProtKB-KW"/>
</dbReference>
<dbReference type="InterPro" id="IPR001650">
    <property type="entry name" value="Helicase_C-like"/>
</dbReference>
<dbReference type="InterPro" id="IPR044876">
    <property type="entry name" value="HRDC_dom_sf"/>
</dbReference>
<keyword evidence="21" id="KW-1185">Reference proteome</keyword>
<name>A0A5E4SVZ8_9BURK</name>
<keyword evidence="8 20" id="KW-0347">Helicase</keyword>
<dbReference type="CDD" id="cd18794">
    <property type="entry name" value="SF2_C_RecQ"/>
    <property type="match status" value="1"/>
</dbReference>
<evidence type="ECO:0000256" key="11">
    <source>
        <dbReference type="ARBA" id="ARBA00023125"/>
    </source>
</evidence>
<keyword evidence="10" id="KW-0067">ATP-binding</keyword>
<dbReference type="SMART" id="SM00956">
    <property type="entry name" value="RQC"/>
    <property type="match status" value="1"/>
</dbReference>
<evidence type="ECO:0000256" key="13">
    <source>
        <dbReference type="ARBA" id="ARBA00023204"/>
    </source>
</evidence>
<evidence type="ECO:0000256" key="9">
    <source>
        <dbReference type="ARBA" id="ARBA00022833"/>
    </source>
</evidence>
<dbReference type="InterPro" id="IPR010997">
    <property type="entry name" value="HRDC-like_sf"/>
</dbReference>
<dbReference type="InterPro" id="IPR032284">
    <property type="entry name" value="RecQ_Zn-bd"/>
</dbReference>
<sequence>MYSGDSRENRYSKLPAVRAVCHCAPRGDIPPEWAYFPNIWRRFVRGSDAVIPNPGNFSAFRGVWRRSSPLPARQAGILPAMASALEVLHSVFGYNAFRGDQAAIVDHVAGGGDALVLMPTGGGKSLCYQIPALLRPGVGIVVSPLIALMQDQVDALLQAGVRAAYLNSSLGFDEAIDTERRAARGELDLLYVAPERLLTERFLNLLDRLDERGQLALFAIDEAHCVSQWGHDFRPEYIQLSALHERYPSVPRIALTATADAATRDEIQTRLGLQDAHLFVASFDRPNIRYEIVDRDNPRKQLLAFLSRHRGEAGIVYCLSRKKVEETAAWLETQGIPALPYHAGLDAEVRRAHQQRFLREEGLVMSATVAFGMGIDKPDVRFVAHLDLPKSLEAYYQETGRAGRDGEPAEVWMTYGLNDVVVHRSRIDESNAPDMQKRIERQKLDALLGYCEASRCRRTVLLSYFGETSEPCGNCDVCLNPPEVWDGTIAAQKALSAILRTNQRFGAGHLIDLLRGRSTDKMKQFGHEALPTFGVGAELDDNGWRAVFRQLIAHGIIEPDSSQYGALTLNAAAKPVLKGETQLSFRRQRVAAAKRGRFAGYAASGPVIELDIADQQVFEKLRGWRQDMAKTQQVPAYVILHDRTLRELAQRRPRHREALGDITGLGEAKIERYGEDLLALLAE</sequence>
<dbReference type="InterPro" id="IPR036388">
    <property type="entry name" value="WH-like_DNA-bd_sf"/>
</dbReference>
<keyword evidence="13" id="KW-0234">DNA repair</keyword>
<dbReference type="GO" id="GO:0006281">
    <property type="term" value="P:DNA repair"/>
    <property type="evidence" value="ECO:0007669"/>
    <property type="project" value="UniProtKB-KW"/>
</dbReference>
<dbReference type="GO" id="GO:0030894">
    <property type="term" value="C:replisome"/>
    <property type="evidence" value="ECO:0007669"/>
    <property type="project" value="TreeGrafter"/>
</dbReference>
<evidence type="ECO:0000259" key="17">
    <source>
        <dbReference type="PROSITE" id="PS50967"/>
    </source>
</evidence>
<dbReference type="PROSITE" id="PS50967">
    <property type="entry name" value="HRDC"/>
    <property type="match status" value="1"/>
</dbReference>
<evidence type="ECO:0000256" key="3">
    <source>
        <dbReference type="ARBA" id="ARBA00005446"/>
    </source>
</evidence>
<keyword evidence="12" id="KW-0233">DNA recombination</keyword>
<protein>
    <recommendedName>
        <fullName evidence="16">DNA helicase RecQ</fullName>
        <ecNumber evidence="16">5.6.2.4</ecNumber>
    </recommendedName>
</protein>
<gene>
    <name evidence="20" type="ORF">PTE30175_00975</name>
</gene>
<comment type="cofactor">
    <cofactor evidence="2">
        <name>Zn(2+)</name>
        <dbReference type="ChEBI" id="CHEBI:29105"/>
    </cofactor>
</comment>
<keyword evidence="5" id="KW-0547">Nucleotide-binding</keyword>
<dbReference type="EMBL" id="CABPRZ010000003">
    <property type="protein sequence ID" value="VVD79311.1"/>
    <property type="molecule type" value="Genomic_DNA"/>
</dbReference>
<dbReference type="Pfam" id="PF09382">
    <property type="entry name" value="RQC"/>
    <property type="match status" value="1"/>
</dbReference>
<dbReference type="Gene3D" id="1.10.10.10">
    <property type="entry name" value="Winged helix-like DNA-binding domain superfamily/Winged helix DNA-binding domain"/>
    <property type="match status" value="1"/>
</dbReference>
<evidence type="ECO:0000256" key="8">
    <source>
        <dbReference type="ARBA" id="ARBA00022806"/>
    </source>
</evidence>
<evidence type="ECO:0000256" key="14">
    <source>
        <dbReference type="ARBA" id="ARBA00023235"/>
    </source>
</evidence>
<comment type="similarity">
    <text evidence="3">Belongs to the helicase family. RecQ subfamily.</text>
</comment>
<dbReference type="GO" id="GO:0016787">
    <property type="term" value="F:hydrolase activity"/>
    <property type="evidence" value="ECO:0007669"/>
    <property type="project" value="UniProtKB-KW"/>
</dbReference>
<dbReference type="GO" id="GO:0006310">
    <property type="term" value="P:DNA recombination"/>
    <property type="evidence" value="ECO:0007669"/>
    <property type="project" value="UniProtKB-UniRule"/>
</dbReference>
<comment type="cofactor">
    <cofactor evidence="1">
        <name>Mg(2+)</name>
        <dbReference type="ChEBI" id="CHEBI:18420"/>
    </cofactor>
</comment>
<dbReference type="InterPro" id="IPR006293">
    <property type="entry name" value="DNA_helicase_ATP-dep_RecQ_bac"/>
</dbReference>
<dbReference type="InterPro" id="IPR002121">
    <property type="entry name" value="HRDC_dom"/>
</dbReference>
<keyword evidence="9" id="KW-0862">Zinc</keyword>
<feature type="domain" description="HRDC" evidence="17">
    <location>
        <begin position="611"/>
        <end position="683"/>
    </location>
</feature>
<dbReference type="Pfam" id="PF00570">
    <property type="entry name" value="HRDC"/>
    <property type="match status" value="1"/>
</dbReference>
<evidence type="ECO:0000313" key="20">
    <source>
        <dbReference type="EMBL" id="VVD79311.1"/>
    </source>
</evidence>
<dbReference type="SUPFAM" id="SSF47819">
    <property type="entry name" value="HRDC-like"/>
    <property type="match status" value="1"/>
</dbReference>
<dbReference type="NCBIfam" id="TIGR00614">
    <property type="entry name" value="recQ_fam"/>
    <property type="match status" value="1"/>
</dbReference>
<dbReference type="SMART" id="SM00341">
    <property type="entry name" value="HRDC"/>
    <property type="match status" value="1"/>
</dbReference>
<evidence type="ECO:0000256" key="4">
    <source>
        <dbReference type="ARBA" id="ARBA00022723"/>
    </source>
</evidence>
<dbReference type="SMART" id="SM00487">
    <property type="entry name" value="DEXDc"/>
    <property type="match status" value="1"/>
</dbReference>
<dbReference type="PROSITE" id="PS51194">
    <property type="entry name" value="HELICASE_CTER"/>
    <property type="match status" value="1"/>
</dbReference>
<keyword evidence="4" id="KW-0479">Metal-binding</keyword>
<dbReference type="InterPro" id="IPR011545">
    <property type="entry name" value="DEAD/DEAH_box_helicase_dom"/>
</dbReference>
<dbReference type="InterPro" id="IPR014001">
    <property type="entry name" value="Helicase_ATP-bd"/>
</dbReference>
<dbReference type="FunFam" id="3.40.50.300:FF:000296">
    <property type="entry name" value="ATP-dependent DNA helicase RecQ"/>
    <property type="match status" value="1"/>
</dbReference>
<dbReference type="Gene3D" id="3.40.50.300">
    <property type="entry name" value="P-loop containing nucleotide triphosphate hydrolases"/>
    <property type="match status" value="2"/>
</dbReference>
<dbReference type="PROSITE" id="PS51192">
    <property type="entry name" value="HELICASE_ATP_BIND_1"/>
    <property type="match status" value="1"/>
</dbReference>
<dbReference type="InterPro" id="IPR004589">
    <property type="entry name" value="DNA_helicase_ATP-dep_RecQ"/>
</dbReference>
<evidence type="ECO:0000259" key="19">
    <source>
        <dbReference type="PROSITE" id="PS51194"/>
    </source>
</evidence>
<dbReference type="GO" id="GO:0009378">
    <property type="term" value="F:four-way junction helicase activity"/>
    <property type="evidence" value="ECO:0007669"/>
    <property type="project" value="TreeGrafter"/>
</dbReference>
<evidence type="ECO:0000256" key="16">
    <source>
        <dbReference type="NCBIfam" id="TIGR01389"/>
    </source>
</evidence>
<dbReference type="InterPro" id="IPR027417">
    <property type="entry name" value="P-loop_NTPase"/>
</dbReference>
<evidence type="ECO:0000256" key="6">
    <source>
        <dbReference type="ARBA" id="ARBA00022763"/>
    </source>
</evidence>
<dbReference type="CDD" id="cd17920">
    <property type="entry name" value="DEXHc_RecQ"/>
    <property type="match status" value="1"/>
</dbReference>
<dbReference type="GO" id="GO:0046872">
    <property type="term" value="F:metal ion binding"/>
    <property type="evidence" value="ECO:0007669"/>
    <property type="project" value="UniProtKB-KW"/>
</dbReference>
<dbReference type="PANTHER" id="PTHR13710:SF105">
    <property type="entry name" value="ATP-DEPENDENT DNA HELICASE Q1"/>
    <property type="match status" value="1"/>
</dbReference>
<evidence type="ECO:0000256" key="10">
    <source>
        <dbReference type="ARBA" id="ARBA00022840"/>
    </source>
</evidence>
<dbReference type="SMART" id="SM00490">
    <property type="entry name" value="HELICc"/>
    <property type="match status" value="1"/>
</dbReference>
<feature type="domain" description="Helicase ATP-binding" evidence="18">
    <location>
        <begin position="105"/>
        <end position="277"/>
    </location>
</feature>
<reference evidence="20 21" key="1">
    <citation type="submission" date="2019-08" db="EMBL/GenBank/DDBJ databases">
        <authorList>
            <person name="Peeters C."/>
        </authorList>
    </citation>
    <scope>NUCLEOTIDE SEQUENCE [LARGE SCALE GENOMIC DNA]</scope>
    <source>
        <strain evidence="20 21">LMG 30175</strain>
    </source>
</reference>
<dbReference type="InterPro" id="IPR018982">
    <property type="entry name" value="RQC_domain"/>
</dbReference>
<dbReference type="FunFam" id="3.40.50.300:FF:000156">
    <property type="entry name" value="ATP-dependent DNA helicase recQ"/>
    <property type="match status" value="1"/>
</dbReference>
<dbReference type="GO" id="GO:0043590">
    <property type="term" value="C:bacterial nucleoid"/>
    <property type="evidence" value="ECO:0007669"/>
    <property type="project" value="TreeGrafter"/>
</dbReference>
<proteinExistence type="inferred from homology"/>
<evidence type="ECO:0000256" key="12">
    <source>
        <dbReference type="ARBA" id="ARBA00023172"/>
    </source>
</evidence>
<organism evidence="20 21">
    <name type="scientific">Pandoraea terrae</name>
    <dbReference type="NCBI Taxonomy" id="1537710"/>
    <lineage>
        <taxon>Bacteria</taxon>
        <taxon>Pseudomonadati</taxon>
        <taxon>Pseudomonadota</taxon>
        <taxon>Betaproteobacteria</taxon>
        <taxon>Burkholderiales</taxon>
        <taxon>Burkholderiaceae</taxon>
        <taxon>Pandoraea</taxon>
    </lineage>
</organism>
<dbReference type="GO" id="GO:0006260">
    <property type="term" value="P:DNA replication"/>
    <property type="evidence" value="ECO:0007669"/>
    <property type="project" value="InterPro"/>
</dbReference>
<dbReference type="GO" id="GO:0009432">
    <property type="term" value="P:SOS response"/>
    <property type="evidence" value="ECO:0007669"/>
    <property type="project" value="UniProtKB-UniRule"/>
</dbReference>
<dbReference type="NCBIfam" id="TIGR01389">
    <property type="entry name" value="recQ"/>
    <property type="match status" value="1"/>
</dbReference>
<dbReference type="Proteomes" id="UP000414233">
    <property type="component" value="Unassembled WGS sequence"/>
</dbReference>
<evidence type="ECO:0000256" key="1">
    <source>
        <dbReference type="ARBA" id="ARBA00001946"/>
    </source>
</evidence>
<keyword evidence="6" id="KW-0227">DNA damage</keyword>
<dbReference type="GO" id="GO:0043138">
    <property type="term" value="F:3'-5' DNA helicase activity"/>
    <property type="evidence" value="ECO:0007669"/>
    <property type="project" value="UniProtKB-EC"/>
</dbReference>
<dbReference type="Pfam" id="PF00270">
    <property type="entry name" value="DEAD"/>
    <property type="match status" value="1"/>
</dbReference>
<dbReference type="Gene3D" id="1.10.150.80">
    <property type="entry name" value="HRDC domain"/>
    <property type="match status" value="1"/>
</dbReference>
<accession>A0A5E4SVZ8</accession>
<dbReference type="Pfam" id="PF16124">
    <property type="entry name" value="RecQ_Zn_bind"/>
    <property type="match status" value="1"/>
</dbReference>
<comment type="catalytic activity">
    <reaction evidence="15">
        <text>Couples ATP hydrolysis with the unwinding of duplex DNA by translocating in the 3'-5' direction.</text>
        <dbReference type="EC" id="5.6.2.4"/>
    </reaction>
</comment>
<dbReference type="EC" id="5.6.2.4" evidence="16"/>
<dbReference type="SUPFAM" id="SSF52540">
    <property type="entry name" value="P-loop containing nucleoside triphosphate hydrolases"/>
    <property type="match status" value="2"/>
</dbReference>
<dbReference type="AlphaFoldDB" id="A0A5E4SVZ8"/>
<keyword evidence="7" id="KW-0378">Hydrolase</keyword>
<keyword evidence="14" id="KW-0413">Isomerase</keyword>
<feature type="domain" description="Helicase C-terminal" evidence="19">
    <location>
        <begin position="298"/>
        <end position="447"/>
    </location>
</feature>
<dbReference type="FunFam" id="1.10.10.10:FF:000175">
    <property type="entry name" value="ATP-dependent DNA helicase RecQ"/>
    <property type="match status" value="1"/>
</dbReference>